<feature type="binding site" evidence="7">
    <location>
        <position position="43"/>
    </location>
    <ligand>
        <name>NAD(+)</name>
        <dbReference type="ChEBI" id="CHEBI:57540"/>
    </ligand>
</feature>
<reference evidence="11 12" key="1">
    <citation type="submission" date="2015-09" db="EMBL/GenBank/DDBJ databases">
        <title>Trachymyrmex cornetzi WGS genome.</title>
        <authorList>
            <person name="Nygaard S."/>
            <person name="Hu H."/>
            <person name="Boomsma J."/>
            <person name="Zhang G."/>
        </authorList>
    </citation>
    <scope>NUCLEOTIDE SEQUENCE [LARGE SCALE GENOMIC DNA]</scope>
    <source>
        <strain evidence="11">Tcor2-1</strain>
        <tissue evidence="11">Whole body</tissue>
    </source>
</reference>
<dbReference type="Proteomes" id="UP000078492">
    <property type="component" value="Unassembled WGS sequence"/>
</dbReference>
<evidence type="ECO:0000256" key="2">
    <source>
        <dbReference type="ARBA" id="ARBA00006054"/>
    </source>
</evidence>
<proteinExistence type="inferred from homology"/>
<dbReference type="PROSITE" id="PS00064">
    <property type="entry name" value="L_LDH"/>
    <property type="match status" value="1"/>
</dbReference>
<evidence type="ECO:0000256" key="8">
    <source>
        <dbReference type="RuleBase" id="RU000496"/>
    </source>
</evidence>
<feature type="binding site" evidence="7">
    <location>
        <begin position="18"/>
        <end position="23"/>
    </location>
    <ligand>
        <name>NAD(+)</name>
        <dbReference type="ChEBI" id="CHEBI:57540"/>
    </ligand>
</feature>
<evidence type="ECO:0000256" key="5">
    <source>
        <dbReference type="ARBA" id="ARBA00023027"/>
    </source>
</evidence>
<keyword evidence="4 8" id="KW-0560">Oxidoreductase</keyword>
<evidence type="ECO:0000259" key="9">
    <source>
        <dbReference type="Pfam" id="PF00056"/>
    </source>
</evidence>
<dbReference type="InterPro" id="IPR001236">
    <property type="entry name" value="Lactate/malate_DH_N"/>
</dbReference>
<evidence type="ECO:0000259" key="10">
    <source>
        <dbReference type="Pfam" id="PF02866"/>
    </source>
</evidence>
<dbReference type="Gene3D" id="3.90.110.10">
    <property type="entry name" value="Lactate dehydrogenase/glycoside hydrolase, family 4, C-terminal"/>
    <property type="match status" value="1"/>
</dbReference>
<name>A0A151K385_9HYME</name>
<dbReference type="InterPro" id="IPR022383">
    <property type="entry name" value="Lactate/malate_DH_C"/>
</dbReference>
<evidence type="ECO:0000313" key="12">
    <source>
        <dbReference type="Proteomes" id="UP000078492"/>
    </source>
</evidence>
<evidence type="ECO:0000256" key="3">
    <source>
        <dbReference type="ARBA" id="ARBA00012967"/>
    </source>
</evidence>
<dbReference type="PIRSF" id="PIRSF000102">
    <property type="entry name" value="Lac_mal_DH"/>
    <property type="match status" value="1"/>
</dbReference>
<feature type="active site" description="Proton acceptor" evidence="6">
    <location>
        <position position="171"/>
    </location>
</feature>
<dbReference type="SUPFAM" id="SSF51735">
    <property type="entry name" value="NAD(P)-binding Rossmann-fold domains"/>
    <property type="match status" value="1"/>
</dbReference>
<accession>A0A151K385</accession>
<keyword evidence="5 7" id="KW-0520">NAD</keyword>
<dbReference type="InterPro" id="IPR036291">
    <property type="entry name" value="NAD(P)-bd_dom_sf"/>
</dbReference>
<dbReference type="Gene3D" id="3.40.50.720">
    <property type="entry name" value="NAD(P)-binding Rossmann-like Domain"/>
    <property type="match status" value="1"/>
</dbReference>
<dbReference type="Pfam" id="PF02866">
    <property type="entry name" value="Ldh_1_C"/>
    <property type="match status" value="1"/>
</dbReference>
<dbReference type="SUPFAM" id="SSF56327">
    <property type="entry name" value="LDH C-terminal domain-like"/>
    <property type="match status" value="1"/>
</dbReference>
<comment type="similarity">
    <text evidence="2">Belongs to the LDH/MDH superfamily. LDH family.</text>
</comment>
<comment type="caution">
    <text evidence="11">The sequence shown here is derived from an EMBL/GenBank/DDBJ whole genome shotgun (WGS) entry which is preliminary data.</text>
</comment>
<dbReference type="PRINTS" id="PR00086">
    <property type="entry name" value="LLDHDRGNASE"/>
</dbReference>
<dbReference type="EC" id="1.1.1.27" evidence="3 8"/>
<evidence type="ECO:0000256" key="1">
    <source>
        <dbReference type="ARBA" id="ARBA00004843"/>
    </source>
</evidence>
<feature type="domain" description="Lactate/malate dehydrogenase N-terminal" evidence="9">
    <location>
        <begin position="13"/>
        <end position="153"/>
    </location>
</feature>
<evidence type="ECO:0000256" key="6">
    <source>
        <dbReference type="PIRSR" id="PIRSR000102-1"/>
    </source>
</evidence>
<protein>
    <recommendedName>
        <fullName evidence="3 8">L-lactate dehydrogenase</fullName>
        <ecNumber evidence="3 8">1.1.1.27</ecNumber>
    </recommendedName>
</protein>
<sequence>MKTTQNSKNYNNKVVVIGGGFVGSAIFHDLIVNRYFNEYGLIDINEKLAQGVVADLDDGYGKNNFSSNLTIKVSDYKDVGNANIVVITAGRNQRPGETRTELLKDNVKILTAIIENINKSGFNGIMIIVSNPNDVMTHIARKISNLPGEQIFGSGTVLDSFRAKQMIIGEHGDTSLLLKNIGKDTEAVEKQVRNRAYEIIQNKGNTCYGIAAAVSYIIKTILSDKNENNNVLPLSVKYDDISISVPVVLDIKNDKISIKTQLLNDMDKTQKNKFNHSCETVKTNIKSLEN</sequence>
<dbReference type="InterPro" id="IPR015955">
    <property type="entry name" value="Lactate_DH/Glyco_Ohase_4_C"/>
</dbReference>
<dbReference type="InterPro" id="IPR018177">
    <property type="entry name" value="L-lactate_DH_AS"/>
</dbReference>
<feature type="binding site" evidence="7">
    <location>
        <begin position="129"/>
        <end position="131"/>
    </location>
    <ligand>
        <name>NAD(+)</name>
        <dbReference type="ChEBI" id="CHEBI:57540"/>
    </ligand>
</feature>
<dbReference type="EMBL" id="LKEY01014946">
    <property type="protein sequence ID" value="KYN50537.1"/>
    <property type="molecule type" value="Genomic_DNA"/>
</dbReference>
<evidence type="ECO:0000256" key="4">
    <source>
        <dbReference type="ARBA" id="ARBA00023002"/>
    </source>
</evidence>
<dbReference type="Pfam" id="PF00056">
    <property type="entry name" value="Ldh_1_N"/>
    <property type="match status" value="1"/>
</dbReference>
<feature type="domain" description="Lactate/malate dehydrogenase C-terminal" evidence="10">
    <location>
        <begin position="161"/>
        <end position="288"/>
    </location>
</feature>
<feature type="binding site" evidence="7">
    <location>
        <position position="106"/>
    </location>
    <ligand>
        <name>NAD(+)</name>
        <dbReference type="ChEBI" id="CHEBI:57540"/>
    </ligand>
</feature>
<dbReference type="PANTHER" id="PTHR43128">
    <property type="entry name" value="L-2-HYDROXYCARBOXYLATE DEHYDROGENASE (NAD(P)(+))"/>
    <property type="match status" value="1"/>
</dbReference>
<dbReference type="GO" id="GO:0006089">
    <property type="term" value="P:lactate metabolic process"/>
    <property type="evidence" value="ECO:0007669"/>
    <property type="project" value="TreeGrafter"/>
</dbReference>
<evidence type="ECO:0000256" key="7">
    <source>
        <dbReference type="PIRSR" id="PIRSR000102-3"/>
    </source>
</evidence>
<dbReference type="STRING" id="471704.A0A151K385"/>
<evidence type="ECO:0000313" key="11">
    <source>
        <dbReference type="EMBL" id="KYN50537.1"/>
    </source>
</evidence>
<dbReference type="InterPro" id="IPR001557">
    <property type="entry name" value="L-lactate/malate_DH"/>
</dbReference>
<dbReference type="GO" id="GO:0004459">
    <property type="term" value="F:L-lactate dehydrogenase (NAD+) activity"/>
    <property type="evidence" value="ECO:0007669"/>
    <property type="project" value="UniProtKB-EC"/>
</dbReference>
<dbReference type="PANTHER" id="PTHR43128:SF16">
    <property type="entry name" value="L-LACTATE DEHYDROGENASE"/>
    <property type="match status" value="1"/>
</dbReference>
<dbReference type="UniPathway" id="UPA00554">
    <property type="reaction ID" value="UER00611"/>
</dbReference>
<organism evidence="11 12">
    <name type="scientific">Trachymyrmex cornetzi</name>
    <dbReference type="NCBI Taxonomy" id="471704"/>
    <lineage>
        <taxon>Eukaryota</taxon>
        <taxon>Metazoa</taxon>
        <taxon>Ecdysozoa</taxon>
        <taxon>Arthropoda</taxon>
        <taxon>Hexapoda</taxon>
        <taxon>Insecta</taxon>
        <taxon>Pterygota</taxon>
        <taxon>Neoptera</taxon>
        <taxon>Endopterygota</taxon>
        <taxon>Hymenoptera</taxon>
        <taxon>Apocrita</taxon>
        <taxon>Aculeata</taxon>
        <taxon>Formicoidea</taxon>
        <taxon>Formicidae</taxon>
        <taxon>Myrmicinae</taxon>
        <taxon>Trachymyrmex</taxon>
    </lineage>
</organism>
<dbReference type="AlphaFoldDB" id="A0A151K385"/>
<comment type="pathway">
    <text evidence="1 8">Fermentation; pyruvate fermentation to lactate; (S)-lactate from pyruvate: step 1/1.</text>
</comment>
<gene>
    <name evidence="11" type="ORF">ALC57_00177</name>
</gene>
<keyword evidence="12" id="KW-1185">Reference proteome</keyword>
<comment type="catalytic activity">
    <reaction evidence="8">
        <text>(S)-lactate + NAD(+) = pyruvate + NADH + H(+)</text>
        <dbReference type="Rhea" id="RHEA:23444"/>
        <dbReference type="ChEBI" id="CHEBI:15361"/>
        <dbReference type="ChEBI" id="CHEBI:15378"/>
        <dbReference type="ChEBI" id="CHEBI:16651"/>
        <dbReference type="ChEBI" id="CHEBI:57540"/>
        <dbReference type="ChEBI" id="CHEBI:57945"/>
        <dbReference type="EC" id="1.1.1.27"/>
    </reaction>
</comment>